<keyword evidence="5" id="KW-1185">Reference proteome</keyword>
<organism evidence="4 5">
    <name type="scientific">Acrodontium crateriforme</name>
    <dbReference type="NCBI Taxonomy" id="150365"/>
    <lineage>
        <taxon>Eukaryota</taxon>
        <taxon>Fungi</taxon>
        <taxon>Dikarya</taxon>
        <taxon>Ascomycota</taxon>
        <taxon>Pezizomycotina</taxon>
        <taxon>Dothideomycetes</taxon>
        <taxon>Dothideomycetidae</taxon>
        <taxon>Mycosphaerellales</taxon>
        <taxon>Teratosphaeriaceae</taxon>
        <taxon>Acrodontium</taxon>
    </lineage>
</organism>
<dbReference type="Gene3D" id="3.90.25.10">
    <property type="entry name" value="UDP-galactose 4-epimerase, domain 1"/>
    <property type="match status" value="1"/>
</dbReference>
<dbReference type="GO" id="GO:0016491">
    <property type="term" value="F:oxidoreductase activity"/>
    <property type="evidence" value="ECO:0007669"/>
    <property type="project" value="UniProtKB-KW"/>
</dbReference>
<dbReference type="InterPro" id="IPR045312">
    <property type="entry name" value="PCBER-like"/>
</dbReference>
<dbReference type="PANTHER" id="PTHR47706">
    <property type="entry name" value="NMRA-LIKE FAMILY PROTEIN"/>
    <property type="match status" value="1"/>
</dbReference>
<dbReference type="Gene3D" id="3.40.50.720">
    <property type="entry name" value="NAD(P)-binding Rossmann-like Domain"/>
    <property type="match status" value="1"/>
</dbReference>
<dbReference type="InterPro" id="IPR051609">
    <property type="entry name" value="NmrA/Isoflavone_reductase-like"/>
</dbReference>
<dbReference type="Pfam" id="PF05368">
    <property type="entry name" value="NmrA"/>
    <property type="match status" value="1"/>
</dbReference>
<dbReference type="InterPro" id="IPR036291">
    <property type="entry name" value="NAD(P)-bd_dom_sf"/>
</dbReference>
<evidence type="ECO:0000259" key="3">
    <source>
        <dbReference type="Pfam" id="PF05368"/>
    </source>
</evidence>
<keyword evidence="2" id="KW-0560">Oxidoreductase</keyword>
<dbReference type="CDD" id="cd05259">
    <property type="entry name" value="PCBER_SDR_a"/>
    <property type="match status" value="1"/>
</dbReference>
<keyword evidence="1" id="KW-0521">NADP</keyword>
<evidence type="ECO:0000256" key="1">
    <source>
        <dbReference type="ARBA" id="ARBA00022857"/>
    </source>
</evidence>
<proteinExistence type="predicted"/>
<dbReference type="EMBL" id="CP138580">
    <property type="protein sequence ID" value="WPG97792.1"/>
    <property type="molecule type" value="Genomic_DNA"/>
</dbReference>
<dbReference type="AlphaFoldDB" id="A0AAQ3R9A0"/>
<evidence type="ECO:0000313" key="5">
    <source>
        <dbReference type="Proteomes" id="UP001303373"/>
    </source>
</evidence>
<gene>
    <name evidence="4" type="ORF">R9X50_00057300</name>
</gene>
<sequence length="300" mass="32955">MAHIQKVALAGATGALGPHMLKALLDLQFDVTVLVRQGSTSKLPDSIKTIVVDYNNVPSLVAALKGQDAVISTLAASAVPLQINLVDAAIEANVKRFIPSEYGCDMRNERARNLPFFAQKNVVRAYLEEKSQSTSLTYSYIYNVVFLDYGVSNGLLIDLKNKKLDLMDDGNRLSTVTPLSHVARATVAVLKHPEETKNRPVLVHGAQLSQRKLLELSQRVVGSEGWQITEVSSEKGEEEAWRNFKAAPQDVMGWILGFLRRAVYGEGYGGDLSQDNDNELLGLKVLTDDEILEIIKFASS</sequence>
<evidence type="ECO:0000256" key="2">
    <source>
        <dbReference type="ARBA" id="ARBA00023002"/>
    </source>
</evidence>
<protein>
    <recommendedName>
        <fullName evidence="3">NmrA-like domain-containing protein</fullName>
    </recommendedName>
</protein>
<accession>A0AAQ3R9A0</accession>
<name>A0AAQ3R9A0_9PEZI</name>
<dbReference type="Proteomes" id="UP001303373">
    <property type="component" value="Chromosome 1"/>
</dbReference>
<dbReference type="PANTHER" id="PTHR47706:SF1">
    <property type="entry name" value="CIPA-LIKE, PUTATIVE (AFU_ORTHOLOGUE AFUA_1G12460)-RELATED"/>
    <property type="match status" value="1"/>
</dbReference>
<dbReference type="SUPFAM" id="SSF51735">
    <property type="entry name" value="NAD(P)-binding Rossmann-fold domains"/>
    <property type="match status" value="1"/>
</dbReference>
<evidence type="ECO:0000313" key="4">
    <source>
        <dbReference type="EMBL" id="WPG97792.1"/>
    </source>
</evidence>
<reference evidence="4 5" key="1">
    <citation type="submission" date="2023-11" db="EMBL/GenBank/DDBJ databases">
        <title>An acidophilic fungus is an integral part of prey digestion in a carnivorous sundew plant.</title>
        <authorList>
            <person name="Tsai I.J."/>
        </authorList>
    </citation>
    <scope>NUCLEOTIDE SEQUENCE [LARGE SCALE GENOMIC DNA]</scope>
    <source>
        <strain evidence="4">169a</strain>
    </source>
</reference>
<feature type="domain" description="NmrA-like" evidence="3">
    <location>
        <begin position="5"/>
        <end position="223"/>
    </location>
</feature>
<dbReference type="InterPro" id="IPR008030">
    <property type="entry name" value="NmrA-like"/>
</dbReference>